<accession>A0A9D9GVV5</accession>
<dbReference type="Pfam" id="PF00135">
    <property type="entry name" value="COesterase"/>
    <property type="match status" value="1"/>
</dbReference>
<dbReference type="PANTHER" id="PTHR11559">
    <property type="entry name" value="CARBOXYLESTERASE"/>
    <property type="match status" value="1"/>
</dbReference>
<dbReference type="Gene3D" id="3.40.50.1820">
    <property type="entry name" value="alpha/beta hydrolase"/>
    <property type="match status" value="1"/>
</dbReference>
<protein>
    <submittedName>
        <fullName evidence="2">Carboxylesterase family protein</fullName>
    </submittedName>
</protein>
<name>A0A9D9GVV5_9BACL</name>
<reference evidence="2" key="2">
    <citation type="journal article" date="2021" name="PeerJ">
        <title>Extensive microbial diversity within the chicken gut microbiome revealed by metagenomics and culture.</title>
        <authorList>
            <person name="Gilroy R."/>
            <person name="Ravi A."/>
            <person name="Getino M."/>
            <person name="Pursley I."/>
            <person name="Horton D.L."/>
            <person name="Alikhan N.F."/>
            <person name="Baker D."/>
            <person name="Gharbi K."/>
            <person name="Hall N."/>
            <person name="Watson M."/>
            <person name="Adriaenssens E.M."/>
            <person name="Foster-Nyarko E."/>
            <person name="Jarju S."/>
            <person name="Secka A."/>
            <person name="Antonio M."/>
            <person name="Oren A."/>
            <person name="Chaudhuri R.R."/>
            <person name="La Ragione R."/>
            <person name="Hildebrand F."/>
            <person name="Pallen M.J."/>
        </authorList>
    </citation>
    <scope>NUCLEOTIDE SEQUENCE</scope>
    <source>
        <strain evidence="2">11159</strain>
    </source>
</reference>
<dbReference type="Proteomes" id="UP000823613">
    <property type="component" value="Unassembled WGS sequence"/>
</dbReference>
<dbReference type="InterPro" id="IPR002018">
    <property type="entry name" value="CarbesteraseB"/>
</dbReference>
<dbReference type="EMBL" id="JADIMY010000015">
    <property type="protein sequence ID" value="MBO8427101.1"/>
    <property type="molecule type" value="Genomic_DNA"/>
</dbReference>
<proteinExistence type="predicted"/>
<gene>
    <name evidence="2" type="ORF">IAC58_00875</name>
</gene>
<dbReference type="SUPFAM" id="SSF53474">
    <property type="entry name" value="alpha/beta-Hydrolases"/>
    <property type="match status" value="1"/>
</dbReference>
<reference evidence="2" key="1">
    <citation type="submission" date="2020-10" db="EMBL/GenBank/DDBJ databases">
        <authorList>
            <person name="Gilroy R."/>
        </authorList>
    </citation>
    <scope>NUCLEOTIDE SEQUENCE</scope>
    <source>
        <strain evidence="2">11159</strain>
    </source>
</reference>
<organism evidence="2 3">
    <name type="scientific">Candidatus Onthovivens merdipullorum</name>
    <dbReference type="NCBI Taxonomy" id="2840889"/>
    <lineage>
        <taxon>Bacteria</taxon>
        <taxon>Bacillati</taxon>
        <taxon>Bacillota</taxon>
        <taxon>Bacilli</taxon>
        <taxon>Bacillales</taxon>
        <taxon>Candidatus Onthovivens</taxon>
    </lineage>
</organism>
<dbReference type="InterPro" id="IPR029058">
    <property type="entry name" value="AB_hydrolase_fold"/>
</dbReference>
<evidence type="ECO:0000313" key="2">
    <source>
        <dbReference type="EMBL" id="MBO8427101.1"/>
    </source>
</evidence>
<comment type="caution">
    <text evidence="2">The sequence shown here is derived from an EMBL/GenBank/DDBJ whole genome shotgun (WGS) entry which is preliminary data.</text>
</comment>
<evidence type="ECO:0000313" key="3">
    <source>
        <dbReference type="Proteomes" id="UP000823613"/>
    </source>
</evidence>
<sequence length="446" mass="51170">MNKIVQTKFGLVEGLEFEDGYKFYGIPFAKPPLGELMFKHSLEPDKWSDTYKAFKPKSNPIQREGNFSVGNNNLDCLYLNIYVPKCAKDKIVPVMVWVYGGSYATGGTGLKDNNIAEYESLEFANEVGCIIVNFNYRLNVYGYLNLNSLDKNFDLNNGISDQILALKFIKENIENFNGDKNNITLFGQSAGASSILALMTIEKAKQYFNKAITMSPVSEHFFTYKESAKLAKKYLKYLKIKNIDLKKLYYLDPEDIKAANKKLANYAYRKGELRCPFSPTVDGYDLKDFPINKLHESKKELLIGNVIDEGNLFLLKAPDIALPFMVKLFRLKVKRGKGAYRRRASDALTHKLYLDPLLKILSRYKAKAYKYEYSHTTPDCKKLGLITFHACDVPVLFNYNTSFEKVDDPETQRVGKMMRELFGKFARNEFDDFKTYQESKGTIKIK</sequence>
<evidence type="ECO:0000259" key="1">
    <source>
        <dbReference type="Pfam" id="PF00135"/>
    </source>
</evidence>
<dbReference type="InterPro" id="IPR050309">
    <property type="entry name" value="Type-B_Carboxylest/Lipase"/>
</dbReference>
<feature type="domain" description="Carboxylesterase type B" evidence="1">
    <location>
        <begin position="3"/>
        <end position="316"/>
    </location>
</feature>
<dbReference type="AlphaFoldDB" id="A0A9D9GVV5"/>